<evidence type="ECO:0000313" key="1">
    <source>
        <dbReference type="EMBL" id="QFZ26814.1"/>
    </source>
</evidence>
<evidence type="ECO:0000313" key="2">
    <source>
        <dbReference type="Proteomes" id="UP000326582"/>
    </source>
</evidence>
<reference evidence="2" key="1">
    <citation type="journal article" date="2019" name="MBio">
        <title>Comparative genomics for the elucidation of multidrug resistance (MDR) in Candida lusitaniae.</title>
        <authorList>
            <person name="Kannan A."/>
            <person name="Asner S.A."/>
            <person name="Trachsel E."/>
            <person name="Kelly S."/>
            <person name="Parker J."/>
            <person name="Sanglard D."/>
        </authorList>
    </citation>
    <scope>NUCLEOTIDE SEQUENCE [LARGE SCALE GENOMIC DNA]</scope>
    <source>
        <strain evidence="2">P1</strain>
    </source>
</reference>
<proteinExistence type="predicted"/>
<protein>
    <submittedName>
        <fullName evidence="1">Uncharacterized protein</fullName>
    </submittedName>
</protein>
<dbReference type="Proteomes" id="UP000326582">
    <property type="component" value="Chromosome 2"/>
</dbReference>
<keyword evidence="2" id="KW-1185">Reference proteome</keyword>
<dbReference type="EMBL" id="CP038485">
    <property type="protein sequence ID" value="QFZ26814.1"/>
    <property type="molecule type" value="Genomic_DNA"/>
</dbReference>
<sequence length="280" mass="32612">MAPRNNSNSASTSQAASREPKKIEDKRLFYLTYGTGIRERAREWIQVIQETARRRELNNEEIIELTDSNSDESFRQMFREYRTETTFDLDDFVQWFKIITNVENRSLSPYSRFLKVLSETPRGTFNSTCDAWLKVGADIYTDKEPLTLTRLVQRVFMSTIKNPQLKAYLHALPPPRSVNALVGEARAFVEKNKIPMAELDKDAMEAWPILAPPPGEQSTPTGERPAPTEDRGRKRNREKRFFPNKKGFKKKQENKSSYNKRGSNRNTYYQKNDDTDLQKK</sequence>
<organism evidence="1 2">
    <name type="scientific">Clavispora lusitaniae</name>
    <name type="common">Candida lusitaniae</name>
    <dbReference type="NCBI Taxonomy" id="36911"/>
    <lineage>
        <taxon>Eukaryota</taxon>
        <taxon>Fungi</taxon>
        <taxon>Dikarya</taxon>
        <taxon>Ascomycota</taxon>
        <taxon>Saccharomycotina</taxon>
        <taxon>Pichiomycetes</taxon>
        <taxon>Metschnikowiaceae</taxon>
        <taxon>Clavispora</taxon>
    </lineage>
</organism>
<accession>A0ACD0WHN6</accession>
<gene>
    <name evidence="1" type="ORF">EJF14_20732</name>
</gene>
<name>A0ACD0WHN6_CLALS</name>